<evidence type="ECO:0000313" key="2">
    <source>
        <dbReference type="Proteomes" id="UP000324832"/>
    </source>
</evidence>
<sequence length="286" mass="32557">EYINVKNSLKIISLNIRSIHKNFNQLLVSLELLGISFDILILTECDRAELEVFGANCLQHDLNNELTLIALYRSPSCANIEIFLDSLDHKFKQVGRSKNIIFMGDTNINITGNIHPQANDYLALLAPHNIEVGIDAPTRDNSCIDHCMYRLKNNKAAKFAVLKADITDHYVTLCTSTWDDAIQKAECGLRLAKDWYDNNLLTLNEEKTVFMCFSPTTAGLPTETPKIQVHFCLNKSDCINCKTLSCTQSTTYLGIIVDQHLRWDMHVEMLTKKLRQFTSDMHMVKE</sequence>
<evidence type="ECO:0008006" key="3">
    <source>
        <dbReference type="Google" id="ProtNLM"/>
    </source>
</evidence>
<evidence type="ECO:0000313" key="1">
    <source>
        <dbReference type="EMBL" id="VVC99827.1"/>
    </source>
</evidence>
<feature type="non-terminal residue" evidence="1">
    <location>
        <position position="286"/>
    </location>
</feature>
<keyword evidence="2" id="KW-1185">Reference proteome</keyword>
<dbReference type="Gene3D" id="3.60.10.10">
    <property type="entry name" value="Endonuclease/exonuclease/phosphatase"/>
    <property type="match status" value="1"/>
</dbReference>
<dbReference type="EMBL" id="FZQP02004345">
    <property type="protein sequence ID" value="VVC99827.1"/>
    <property type="molecule type" value="Genomic_DNA"/>
</dbReference>
<name>A0A5E4QSE7_9NEOP</name>
<organism evidence="1 2">
    <name type="scientific">Leptidea sinapis</name>
    <dbReference type="NCBI Taxonomy" id="189913"/>
    <lineage>
        <taxon>Eukaryota</taxon>
        <taxon>Metazoa</taxon>
        <taxon>Ecdysozoa</taxon>
        <taxon>Arthropoda</taxon>
        <taxon>Hexapoda</taxon>
        <taxon>Insecta</taxon>
        <taxon>Pterygota</taxon>
        <taxon>Neoptera</taxon>
        <taxon>Endopterygota</taxon>
        <taxon>Lepidoptera</taxon>
        <taxon>Glossata</taxon>
        <taxon>Ditrysia</taxon>
        <taxon>Papilionoidea</taxon>
        <taxon>Pieridae</taxon>
        <taxon>Dismorphiinae</taxon>
        <taxon>Leptidea</taxon>
    </lineage>
</organism>
<dbReference type="Proteomes" id="UP000324832">
    <property type="component" value="Unassembled WGS sequence"/>
</dbReference>
<reference evidence="1 2" key="1">
    <citation type="submission" date="2017-07" db="EMBL/GenBank/DDBJ databases">
        <authorList>
            <person name="Talla V."/>
            <person name="Backstrom N."/>
        </authorList>
    </citation>
    <scope>NUCLEOTIDE SEQUENCE [LARGE SCALE GENOMIC DNA]</scope>
</reference>
<proteinExistence type="predicted"/>
<protein>
    <recommendedName>
        <fullName evidence="3">Endonuclease/exonuclease/phosphatase domain-containing protein</fullName>
    </recommendedName>
</protein>
<dbReference type="AlphaFoldDB" id="A0A5E4QSE7"/>
<dbReference type="InterPro" id="IPR036691">
    <property type="entry name" value="Endo/exonu/phosph_ase_sf"/>
</dbReference>
<dbReference type="SUPFAM" id="SSF56219">
    <property type="entry name" value="DNase I-like"/>
    <property type="match status" value="1"/>
</dbReference>
<gene>
    <name evidence="1" type="ORF">LSINAPIS_LOCUS10614</name>
</gene>
<feature type="non-terminal residue" evidence="1">
    <location>
        <position position="1"/>
    </location>
</feature>
<accession>A0A5E4QSE7</accession>